<sequence>MYTHIVRDAGLPDRVTAALADSWANRVAVKVGELDLKRYYDKNIPDYPPNLVPFRDDPRYGALDAEMRQRILAGAWVAYNEKTVDVETSIVAPACALLLKGAFQGLQTAELKRIIVQTQIDEQYHILMCLDACLLSRAMHGIEGLTVPQSWVVQQLEHALQQQTCARDAHIVQLGFATVAEVTINSYLDLLAQDQTIQPFNRETTALHRRDESAHNKIFTVITRQVYTHFSEHDRAVFRSAIATGLDAFVTIDLRAWREILRYLNVPDGSDIVDACERANGSKRLVRDFSGFRALLREIEVAESEIDFDFA</sequence>
<dbReference type="OrthoDB" id="581579at2"/>
<dbReference type="Pfam" id="PF11583">
    <property type="entry name" value="AurF"/>
    <property type="match status" value="1"/>
</dbReference>
<evidence type="ECO:0000313" key="1">
    <source>
        <dbReference type="EMBL" id="AKJ29424.1"/>
    </source>
</evidence>
<evidence type="ECO:0000313" key="2">
    <source>
        <dbReference type="Proteomes" id="UP000035352"/>
    </source>
</evidence>
<keyword evidence="2" id="KW-1185">Reference proteome</keyword>
<organism evidence="1 2">
    <name type="scientific">Caldimonas brevitalea</name>
    <dbReference type="NCBI Taxonomy" id="413882"/>
    <lineage>
        <taxon>Bacteria</taxon>
        <taxon>Pseudomonadati</taxon>
        <taxon>Pseudomonadota</taxon>
        <taxon>Betaproteobacteria</taxon>
        <taxon>Burkholderiales</taxon>
        <taxon>Sphaerotilaceae</taxon>
        <taxon>Caldimonas</taxon>
    </lineage>
</organism>
<dbReference type="EMBL" id="CP011371">
    <property type="protein sequence ID" value="AKJ29424.1"/>
    <property type="molecule type" value="Genomic_DNA"/>
</dbReference>
<dbReference type="GO" id="GO:0016491">
    <property type="term" value="F:oxidoreductase activity"/>
    <property type="evidence" value="ECO:0007669"/>
    <property type="project" value="InterPro"/>
</dbReference>
<dbReference type="InterPro" id="IPR012348">
    <property type="entry name" value="RNR-like"/>
</dbReference>
<dbReference type="InterPro" id="IPR025859">
    <property type="entry name" value="AurF/CmlI"/>
</dbReference>
<gene>
    <name evidence="1" type="ORF">AAW51_2733</name>
</gene>
<reference evidence="1 2" key="1">
    <citation type="submission" date="2015-05" db="EMBL/GenBank/DDBJ databases">
        <authorList>
            <person name="Tang B."/>
            <person name="Yu Y."/>
        </authorList>
    </citation>
    <scope>NUCLEOTIDE SEQUENCE [LARGE SCALE GENOMIC DNA]</scope>
    <source>
        <strain evidence="1 2">DSM 7029</strain>
    </source>
</reference>
<dbReference type="Gene3D" id="1.10.620.20">
    <property type="entry name" value="Ribonucleotide Reductase, subunit A"/>
    <property type="match status" value="1"/>
</dbReference>
<evidence type="ECO:0008006" key="3">
    <source>
        <dbReference type="Google" id="ProtNLM"/>
    </source>
</evidence>
<dbReference type="Proteomes" id="UP000035352">
    <property type="component" value="Chromosome"/>
</dbReference>
<accession>A0A0G3BJ04</accession>
<dbReference type="RefSeq" id="WP_047195050.1">
    <property type="nucleotide sequence ID" value="NZ_CP011371.1"/>
</dbReference>
<protein>
    <recommendedName>
        <fullName evidence="3">Para-aminobenzoate N-oxygenase AurF</fullName>
    </recommendedName>
</protein>
<dbReference type="AlphaFoldDB" id="A0A0G3BJ04"/>
<dbReference type="STRING" id="413882.AAW51_2733"/>
<name>A0A0G3BJ04_9BURK</name>
<proteinExistence type="predicted"/>
<dbReference type="KEGG" id="pbh:AAW51_2733"/>